<evidence type="ECO:0000313" key="4">
    <source>
        <dbReference type="EMBL" id="MTE16392.1"/>
    </source>
</evidence>
<dbReference type="PRINTS" id="PR00080">
    <property type="entry name" value="SDRFAMILY"/>
</dbReference>
<dbReference type="SUPFAM" id="SSF51735">
    <property type="entry name" value="NAD(P)-binding Rossmann-fold domains"/>
    <property type="match status" value="1"/>
</dbReference>
<evidence type="ECO:0000256" key="1">
    <source>
        <dbReference type="ARBA" id="ARBA00006484"/>
    </source>
</evidence>
<dbReference type="GO" id="GO:0016616">
    <property type="term" value="F:oxidoreductase activity, acting on the CH-OH group of donors, NAD or NADP as acceptor"/>
    <property type="evidence" value="ECO:0007669"/>
    <property type="project" value="UniProtKB-ARBA"/>
</dbReference>
<dbReference type="SMART" id="SM00822">
    <property type="entry name" value="PKS_KR"/>
    <property type="match status" value="1"/>
</dbReference>
<keyword evidence="2" id="KW-0560">Oxidoreductase</keyword>
<feature type="domain" description="Ketoreductase" evidence="3">
    <location>
        <begin position="6"/>
        <end position="182"/>
    </location>
</feature>
<comment type="caution">
    <text evidence="4">The sequence shown here is derived from an EMBL/GenBank/DDBJ whole genome shotgun (WGS) entry which is preliminary data.</text>
</comment>
<dbReference type="CDD" id="cd05233">
    <property type="entry name" value="SDR_c"/>
    <property type="match status" value="1"/>
</dbReference>
<comment type="similarity">
    <text evidence="1">Belongs to the short-chain dehydrogenases/reductases (SDR) family.</text>
</comment>
<proteinExistence type="inferred from homology"/>
<dbReference type="PANTHER" id="PTHR42760:SF53">
    <property type="entry name" value="BLR4183 PROTEIN"/>
    <property type="match status" value="1"/>
</dbReference>
<organism evidence="4 5">
    <name type="scientific">Nocardia aurantiaca</name>
    <dbReference type="NCBI Taxonomy" id="2675850"/>
    <lineage>
        <taxon>Bacteria</taxon>
        <taxon>Bacillati</taxon>
        <taxon>Actinomycetota</taxon>
        <taxon>Actinomycetes</taxon>
        <taxon>Mycobacteriales</taxon>
        <taxon>Nocardiaceae</taxon>
        <taxon>Nocardia</taxon>
    </lineage>
</organism>
<reference evidence="4 5" key="1">
    <citation type="submission" date="2019-11" db="EMBL/GenBank/DDBJ databases">
        <title>Nocardia sp. nov. CT2-14 isolated from soil.</title>
        <authorList>
            <person name="Kanchanasin P."/>
            <person name="Tanasupawat S."/>
            <person name="Yuki M."/>
            <person name="Kudo T."/>
        </authorList>
    </citation>
    <scope>NUCLEOTIDE SEQUENCE [LARGE SCALE GENOMIC DNA]</scope>
    <source>
        <strain evidence="4 5">CT2-14</strain>
    </source>
</reference>
<sequence length="246" mass="25737">MRLRGKVVIVTGGTRGLGRSIAESALAEGAKVVCAARSAGELALVREFGGDRVHFEPTDVRDLASVENLMTATVRHFGRLDVLVCNAGMSNDGMIATIDPERWTEVIQTNLIGTYYCVRSAVPYLRGSGGGRIIAISSALSTRVSPGASAYCASKAAIEMFVRSCAAELAGDGITVNAVAPGFVDTGLGARLSENDLVWEQVAGRLLSGRSGTGDEVGRSVVFLASDDASYVNSHILEVNGGLLWS</sequence>
<protein>
    <submittedName>
        <fullName evidence="4">SDR family oxidoreductase</fullName>
    </submittedName>
</protein>
<dbReference type="RefSeq" id="WP_154790815.1">
    <property type="nucleotide sequence ID" value="NZ_WMBB01000014.1"/>
</dbReference>
<dbReference type="PRINTS" id="PR00081">
    <property type="entry name" value="GDHRDH"/>
</dbReference>
<dbReference type="PANTHER" id="PTHR42760">
    <property type="entry name" value="SHORT-CHAIN DEHYDROGENASES/REDUCTASES FAMILY MEMBER"/>
    <property type="match status" value="1"/>
</dbReference>
<name>A0A6I3L229_9NOCA</name>
<dbReference type="Pfam" id="PF13561">
    <property type="entry name" value="adh_short_C2"/>
    <property type="match status" value="1"/>
</dbReference>
<evidence type="ECO:0000259" key="3">
    <source>
        <dbReference type="SMART" id="SM00822"/>
    </source>
</evidence>
<dbReference type="InterPro" id="IPR002347">
    <property type="entry name" value="SDR_fam"/>
</dbReference>
<dbReference type="InterPro" id="IPR057326">
    <property type="entry name" value="KR_dom"/>
</dbReference>
<dbReference type="EMBL" id="WMBB01000014">
    <property type="protein sequence ID" value="MTE16392.1"/>
    <property type="molecule type" value="Genomic_DNA"/>
</dbReference>
<dbReference type="Proteomes" id="UP000432464">
    <property type="component" value="Unassembled WGS sequence"/>
</dbReference>
<keyword evidence="5" id="KW-1185">Reference proteome</keyword>
<dbReference type="Gene3D" id="3.40.50.720">
    <property type="entry name" value="NAD(P)-binding Rossmann-like Domain"/>
    <property type="match status" value="1"/>
</dbReference>
<accession>A0A6I3L229</accession>
<gene>
    <name evidence="4" type="ORF">GLP40_26955</name>
</gene>
<dbReference type="GO" id="GO:0030497">
    <property type="term" value="P:fatty acid elongation"/>
    <property type="evidence" value="ECO:0007669"/>
    <property type="project" value="TreeGrafter"/>
</dbReference>
<dbReference type="FunFam" id="3.40.50.720:FF:000084">
    <property type="entry name" value="Short-chain dehydrogenase reductase"/>
    <property type="match status" value="1"/>
</dbReference>
<evidence type="ECO:0000313" key="5">
    <source>
        <dbReference type="Proteomes" id="UP000432464"/>
    </source>
</evidence>
<dbReference type="AlphaFoldDB" id="A0A6I3L229"/>
<dbReference type="InterPro" id="IPR036291">
    <property type="entry name" value="NAD(P)-bd_dom_sf"/>
</dbReference>
<evidence type="ECO:0000256" key="2">
    <source>
        <dbReference type="ARBA" id="ARBA00023002"/>
    </source>
</evidence>